<dbReference type="Proteomes" id="UP001207930">
    <property type="component" value="Unassembled WGS sequence"/>
</dbReference>
<proteinExistence type="predicted"/>
<dbReference type="InterPro" id="IPR014914">
    <property type="entry name" value="RES_dom"/>
</dbReference>
<name>A0ABT3FMT5_9BACT</name>
<gene>
    <name evidence="2" type="ORF">OKA04_09105</name>
</gene>
<dbReference type="Pfam" id="PF08808">
    <property type="entry name" value="RES"/>
    <property type="match status" value="1"/>
</dbReference>
<evidence type="ECO:0000259" key="1">
    <source>
        <dbReference type="SMART" id="SM00953"/>
    </source>
</evidence>
<dbReference type="RefSeq" id="WP_264500842.1">
    <property type="nucleotide sequence ID" value="NZ_JAPDDS010000004.1"/>
</dbReference>
<accession>A0ABT3FMT5</accession>
<reference evidence="2 3" key="1">
    <citation type="submission" date="2022-10" db="EMBL/GenBank/DDBJ databases">
        <title>Luteolibacter flavescens strain MCCC 1K03193, whole genome shotgun sequencing project.</title>
        <authorList>
            <person name="Zhao G."/>
            <person name="Shen L."/>
        </authorList>
    </citation>
    <scope>NUCLEOTIDE SEQUENCE [LARGE SCALE GENOMIC DNA]</scope>
    <source>
        <strain evidence="2 3">MCCC 1K03193</strain>
    </source>
</reference>
<dbReference type="SMART" id="SM00953">
    <property type="entry name" value="RES"/>
    <property type="match status" value="1"/>
</dbReference>
<comment type="caution">
    <text evidence="2">The sequence shown here is derived from an EMBL/GenBank/DDBJ whole genome shotgun (WGS) entry which is preliminary data.</text>
</comment>
<keyword evidence="3" id="KW-1185">Reference proteome</keyword>
<feature type="domain" description="RES" evidence="1">
    <location>
        <begin position="43"/>
        <end position="184"/>
    </location>
</feature>
<dbReference type="EMBL" id="JAPDDS010000004">
    <property type="protein sequence ID" value="MCW1884885.1"/>
    <property type="molecule type" value="Genomic_DNA"/>
</dbReference>
<evidence type="ECO:0000313" key="2">
    <source>
        <dbReference type="EMBL" id="MCW1884885.1"/>
    </source>
</evidence>
<protein>
    <submittedName>
        <fullName evidence="2">RES family NAD+ phosphorylase</fullName>
    </submittedName>
</protein>
<organism evidence="2 3">
    <name type="scientific">Luteolibacter flavescens</name>
    <dbReference type="NCBI Taxonomy" id="1859460"/>
    <lineage>
        <taxon>Bacteria</taxon>
        <taxon>Pseudomonadati</taxon>
        <taxon>Verrucomicrobiota</taxon>
        <taxon>Verrucomicrobiia</taxon>
        <taxon>Verrucomicrobiales</taxon>
        <taxon>Verrucomicrobiaceae</taxon>
        <taxon>Luteolibacter</taxon>
    </lineage>
</organism>
<evidence type="ECO:0000313" key="3">
    <source>
        <dbReference type="Proteomes" id="UP001207930"/>
    </source>
</evidence>
<sequence length="195" mass="20924">MILHPLSASLVRRIAAVWEDACTAFTGECFRFVKPTYSRTADLFAGKGALHANGRWLLQGVAPATYTSLEPETALAESLAAARYFGFPLSSATPAVLVTARMKLARVIDLRDGSIRRRLRVSEKSVLECDWRSFNREGDEAITQAVGRAALLAGFEGMLVPSAARAGGGNLIVFPGNLASGSTVRVVKEVEWPGS</sequence>